<evidence type="ECO:0008006" key="3">
    <source>
        <dbReference type="Google" id="ProtNLM"/>
    </source>
</evidence>
<protein>
    <recommendedName>
        <fullName evidence="3">U2A'/phosphoprotein 32 family A C-terminal domain-containing protein</fullName>
    </recommendedName>
</protein>
<evidence type="ECO:0000313" key="2">
    <source>
        <dbReference type="Proteomes" id="UP000327468"/>
    </source>
</evidence>
<dbReference type="EMBL" id="VFJC01000005">
    <property type="protein sequence ID" value="KAB5579411.1"/>
    <property type="molecule type" value="Genomic_DNA"/>
</dbReference>
<dbReference type="SUPFAM" id="SSF52058">
    <property type="entry name" value="L domain-like"/>
    <property type="match status" value="1"/>
</dbReference>
<accession>A0A5N5PKB0</accession>
<reference evidence="1 2" key="1">
    <citation type="submission" date="2019-06" db="EMBL/GenBank/DDBJ databases">
        <title>A chromosome-scale genome assembly of the striped catfish, Pangasianodon hypophthalmus.</title>
        <authorList>
            <person name="Wen M."/>
            <person name="Zahm M."/>
            <person name="Roques C."/>
            <person name="Cabau C."/>
            <person name="Klopp C."/>
            <person name="Donnadieu C."/>
            <person name="Jouanno E."/>
            <person name="Avarre J.-C."/>
            <person name="Campet M."/>
            <person name="Ha T.T.T."/>
            <person name="Dugue R."/>
            <person name="Lampietro C."/>
            <person name="Louis A."/>
            <person name="Herpin A."/>
            <person name="Echchiki A."/>
            <person name="Berthelot C."/>
            <person name="Parey E."/>
            <person name="Roest-Crollius H."/>
            <person name="Braasch I."/>
            <person name="Postlethwait J."/>
            <person name="Bobe J."/>
            <person name="Montfort J."/>
            <person name="Bouchez O."/>
            <person name="Begum T."/>
            <person name="Schartl M."/>
            <person name="Guiguen Y."/>
        </authorList>
    </citation>
    <scope>NUCLEOTIDE SEQUENCE [LARGE SCALE GENOMIC DNA]</scope>
    <source>
        <strain evidence="1 2">Indonesia</strain>
        <tissue evidence="1">Blood</tissue>
    </source>
</reference>
<dbReference type="InterPro" id="IPR043313">
    <property type="entry name" value="LRMDA"/>
</dbReference>
<gene>
    <name evidence="1" type="ORF">PHYPO_G00194770</name>
</gene>
<organism evidence="1 2">
    <name type="scientific">Pangasianodon hypophthalmus</name>
    <name type="common">Striped catfish</name>
    <name type="synonym">Helicophagus hypophthalmus</name>
    <dbReference type="NCBI Taxonomy" id="310915"/>
    <lineage>
        <taxon>Eukaryota</taxon>
        <taxon>Metazoa</taxon>
        <taxon>Chordata</taxon>
        <taxon>Craniata</taxon>
        <taxon>Vertebrata</taxon>
        <taxon>Euteleostomi</taxon>
        <taxon>Actinopterygii</taxon>
        <taxon>Neopterygii</taxon>
        <taxon>Teleostei</taxon>
        <taxon>Ostariophysi</taxon>
        <taxon>Siluriformes</taxon>
        <taxon>Pangasiidae</taxon>
        <taxon>Pangasianodon</taxon>
    </lineage>
</organism>
<proteinExistence type="predicted"/>
<dbReference type="PANTHER" id="PTHR46282">
    <property type="entry name" value="LEUCINE-RICH MELANOCYTE DIFFERENTIATION-ASSOCIATED PROTEIN"/>
    <property type="match status" value="1"/>
</dbReference>
<dbReference type="PANTHER" id="PTHR46282:SF1">
    <property type="entry name" value="LEUCINE-RICH REPEAT-CONTAINING PROTEIN 72-LIKE"/>
    <property type="match status" value="1"/>
</dbReference>
<dbReference type="Proteomes" id="UP000327468">
    <property type="component" value="Chromosome 4"/>
</dbReference>
<dbReference type="AlphaFoldDB" id="A0A5N5PKB0"/>
<dbReference type="InterPro" id="IPR032675">
    <property type="entry name" value="LRR_dom_sf"/>
</dbReference>
<dbReference type="Gene3D" id="3.80.10.10">
    <property type="entry name" value="Ribonuclease Inhibitor"/>
    <property type="match status" value="2"/>
</dbReference>
<keyword evidence="2" id="KW-1185">Reference proteome</keyword>
<evidence type="ECO:0000313" key="1">
    <source>
        <dbReference type="EMBL" id="KAB5579411.1"/>
    </source>
</evidence>
<sequence>MEVCESGVMEPGAPGSSTIEPGLKRLSFAYQSLLEIPYDAILKQRDTLEVLDLSYNLLDDHKRSPALLGELDKLSTLILDGNNYSTHVKFPYMPSLTTLWINKNKISNLPIIVEEIRCKFPNIKILSMMNNEAAPSYFNGGSLTQYIDYRQYVISQLPSLEVLDDTEVVLVAELSSRGRVVFKTVTQR</sequence>
<comment type="caution">
    <text evidence="1">The sequence shown here is derived from an EMBL/GenBank/DDBJ whole genome shotgun (WGS) entry which is preliminary data.</text>
</comment>
<name>A0A5N5PKB0_PANHP</name>